<dbReference type="Gene3D" id="3.40.50.300">
    <property type="entry name" value="P-loop containing nucleotide triphosphate hydrolases"/>
    <property type="match status" value="1"/>
</dbReference>
<dbReference type="HOGENOM" id="CLU_000604_1_22_12"/>
<dbReference type="PROSITE" id="PS50893">
    <property type="entry name" value="ABC_TRANSPORTER_2"/>
    <property type="match status" value="1"/>
</dbReference>
<dbReference type="PROSITE" id="PS00211">
    <property type="entry name" value="ABC_TRANSPORTER_1"/>
    <property type="match status" value="1"/>
</dbReference>
<dbReference type="AlphaFoldDB" id="F5YBL4"/>
<evidence type="ECO:0000256" key="1">
    <source>
        <dbReference type="ARBA" id="ARBA00004202"/>
    </source>
</evidence>
<gene>
    <name evidence="9" type="ordered locus">TREAZ_0562</name>
</gene>
<dbReference type="SUPFAM" id="SSF52540">
    <property type="entry name" value="P-loop containing nucleoside triphosphate hydrolases"/>
    <property type="match status" value="1"/>
</dbReference>
<dbReference type="Proteomes" id="UP000009222">
    <property type="component" value="Chromosome"/>
</dbReference>
<reference evidence="9 10" key="2">
    <citation type="journal article" date="2011" name="ISME J.">
        <title>RNA-seq reveals cooperative metabolic interactions between two termite-gut spirochete species in co-culture.</title>
        <authorList>
            <person name="Rosenthal A.Z."/>
            <person name="Matson E.G."/>
            <person name="Eldar A."/>
            <person name="Leadbetter J.R."/>
        </authorList>
    </citation>
    <scope>NUCLEOTIDE SEQUENCE [LARGE SCALE GENOMIC DNA]</scope>
    <source>
        <strain evidence="10">ATCC BAA-888 / DSM 13862 / ZAS-9</strain>
    </source>
</reference>
<dbReference type="eggNOG" id="COG1126">
    <property type="taxonomic scope" value="Bacteria"/>
</dbReference>
<keyword evidence="7" id="KW-0472">Membrane</keyword>
<dbReference type="PANTHER" id="PTHR43166:SF35">
    <property type="entry name" value="L-CYSTINE IMPORT ATP-BINDING PROTEIN TCYN"/>
    <property type="match status" value="1"/>
</dbReference>
<dbReference type="FunFam" id="3.40.50.300:FF:000020">
    <property type="entry name" value="Amino acid ABC transporter ATP-binding component"/>
    <property type="match status" value="1"/>
</dbReference>
<keyword evidence="5" id="KW-0547">Nucleotide-binding</keyword>
<dbReference type="CDD" id="cd03262">
    <property type="entry name" value="ABC_HisP_GlnQ"/>
    <property type="match status" value="1"/>
</dbReference>
<dbReference type="GO" id="GO:0015424">
    <property type="term" value="F:ABC-type amino acid transporter activity"/>
    <property type="evidence" value="ECO:0007669"/>
    <property type="project" value="InterPro"/>
</dbReference>
<dbReference type="STRING" id="545695.TREAZ_0562"/>
<dbReference type="EMBL" id="CP001841">
    <property type="protein sequence ID" value="AEF81498.1"/>
    <property type="molecule type" value="Genomic_DNA"/>
</dbReference>
<name>F5YBL4_LEAAZ</name>
<feature type="domain" description="ABC transporter" evidence="8">
    <location>
        <begin position="4"/>
        <end position="241"/>
    </location>
</feature>
<evidence type="ECO:0000256" key="3">
    <source>
        <dbReference type="ARBA" id="ARBA00022448"/>
    </source>
</evidence>
<dbReference type="InterPro" id="IPR003593">
    <property type="entry name" value="AAA+_ATPase"/>
</dbReference>
<protein>
    <submittedName>
        <fullName evidence="9">L-cystine import ATP-binding protein TcyN</fullName>
        <ecNumber evidence="9">3.6.3.-</ecNumber>
    </submittedName>
</protein>
<keyword evidence="6 9" id="KW-0067">ATP-binding</keyword>
<evidence type="ECO:0000256" key="6">
    <source>
        <dbReference type="ARBA" id="ARBA00022840"/>
    </source>
</evidence>
<dbReference type="InterPro" id="IPR050086">
    <property type="entry name" value="MetN_ABC_transporter-like"/>
</dbReference>
<evidence type="ECO:0000259" key="8">
    <source>
        <dbReference type="PROSITE" id="PS50893"/>
    </source>
</evidence>
<dbReference type="PIRSF" id="PIRSF039085">
    <property type="entry name" value="ABC_ATPase_HisP"/>
    <property type="match status" value="1"/>
</dbReference>
<keyword evidence="9" id="KW-0378">Hydrolase</keyword>
<reference evidence="10" key="1">
    <citation type="submission" date="2009-12" db="EMBL/GenBank/DDBJ databases">
        <title>Complete sequence of Treponema azotonutricium strain ZAS-9.</title>
        <authorList>
            <person name="Tetu S.G."/>
            <person name="Matson E."/>
            <person name="Ren Q."/>
            <person name="Seshadri R."/>
            <person name="Elbourne L."/>
            <person name="Hassan K.A."/>
            <person name="Durkin A."/>
            <person name="Radune D."/>
            <person name="Mohamoud Y."/>
            <person name="Shay R."/>
            <person name="Jin S."/>
            <person name="Zhang X."/>
            <person name="Lucey K."/>
            <person name="Ballor N.R."/>
            <person name="Ottesen E."/>
            <person name="Rosenthal R."/>
            <person name="Allen A."/>
            <person name="Leadbetter J.R."/>
            <person name="Paulsen I.T."/>
        </authorList>
    </citation>
    <scope>NUCLEOTIDE SEQUENCE [LARGE SCALE GENOMIC DNA]</scope>
    <source>
        <strain evidence="10">ATCC BAA-888 / DSM 13862 / ZAS-9</strain>
    </source>
</reference>
<dbReference type="InterPro" id="IPR003439">
    <property type="entry name" value="ABC_transporter-like_ATP-bd"/>
</dbReference>
<evidence type="ECO:0000256" key="2">
    <source>
        <dbReference type="ARBA" id="ARBA00005417"/>
    </source>
</evidence>
<evidence type="ECO:0000313" key="10">
    <source>
        <dbReference type="Proteomes" id="UP000009222"/>
    </source>
</evidence>
<dbReference type="PANTHER" id="PTHR43166">
    <property type="entry name" value="AMINO ACID IMPORT ATP-BINDING PROTEIN"/>
    <property type="match status" value="1"/>
</dbReference>
<dbReference type="InterPro" id="IPR027417">
    <property type="entry name" value="P-loop_NTPase"/>
</dbReference>
<evidence type="ECO:0000256" key="5">
    <source>
        <dbReference type="ARBA" id="ARBA00022741"/>
    </source>
</evidence>
<dbReference type="SMART" id="SM00382">
    <property type="entry name" value="AAA"/>
    <property type="match status" value="1"/>
</dbReference>
<dbReference type="KEGG" id="taz:TREAZ_0562"/>
<evidence type="ECO:0000313" key="9">
    <source>
        <dbReference type="EMBL" id="AEF81498.1"/>
    </source>
</evidence>
<dbReference type="InterPro" id="IPR017871">
    <property type="entry name" value="ABC_transporter-like_CS"/>
</dbReference>
<dbReference type="GO" id="GO:0005886">
    <property type="term" value="C:plasma membrane"/>
    <property type="evidence" value="ECO:0007669"/>
    <property type="project" value="UniProtKB-SubCell"/>
</dbReference>
<keyword evidence="10" id="KW-1185">Reference proteome</keyword>
<dbReference type="RefSeq" id="WP_015711390.1">
    <property type="nucleotide sequence ID" value="NC_015577.1"/>
</dbReference>
<keyword evidence="3" id="KW-0813">Transport</keyword>
<dbReference type="InParanoid" id="F5YBL4"/>
<evidence type="ECO:0000256" key="4">
    <source>
        <dbReference type="ARBA" id="ARBA00022475"/>
    </source>
</evidence>
<comment type="subcellular location">
    <subcellularLocation>
        <location evidence="1">Cell membrane</location>
        <topology evidence="1">Peripheral membrane protein</topology>
    </subcellularLocation>
</comment>
<organism evidence="9 10">
    <name type="scientific">Leadbettera azotonutricia (strain ATCC BAA-888 / DSM 13862 / ZAS-9)</name>
    <name type="common">Treponema azotonutricium</name>
    <dbReference type="NCBI Taxonomy" id="545695"/>
    <lineage>
        <taxon>Bacteria</taxon>
        <taxon>Pseudomonadati</taxon>
        <taxon>Spirochaetota</taxon>
        <taxon>Spirochaetia</taxon>
        <taxon>Spirochaetales</taxon>
        <taxon>Breznakiellaceae</taxon>
        <taxon>Leadbettera</taxon>
    </lineage>
</organism>
<dbReference type="GO" id="GO:0005524">
    <property type="term" value="F:ATP binding"/>
    <property type="evidence" value="ECO:0007669"/>
    <property type="project" value="UniProtKB-KW"/>
</dbReference>
<keyword evidence="4" id="KW-1003">Cell membrane</keyword>
<comment type="similarity">
    <text evidence="2">Belongs to the ABC transporter superfamily.</text>
</comment>
<dbReference type="FunCoup" id="F5YBL4">
    <property type="interactions" value="163"/>
</dbReference>
<dbReference type="GO" id="GO:0016887">
    <property type="term" value="F:ATP hydrolysis activity"/>
    <property type="evidence" value="ECO:0007669"/>
    <property type="project" value="InterPro"/>
</dbReference>
<evidence type="ECO:0000256" key="7">
    <source>
        <dbReference type="ARBA" id="ARBA00023136"/>
    </source>
</evidence>
<dbReference type="EC" id="3.6.3.-" evidence="9"/>
<proteinExistence type="inferred from homology"/>
<dbReference type="Pfam" id="PF00005">
    <property type="entry name" value="ABC_tran"/>
    <property type="match status" value="1"/>
</dbReference>
<accession>F5YBL4</accession>
<sequence length="251" mass="28214">MSILDIKNLSKSFGSNQVLKGVDLRINKGEIVSIIGPSGTGKTTLLRTINWLEKPDSGSITLDDVTVYAETAKKVDIHRLRSKSSMVFQHYNLFKNKTALQNVTESLLIVKNIPKKEAEEKGFEFLHTVGMEDKANEYPSRLSGGQQQRVGIARALAVDPQVMLFDEPTSALDPEWVAEVLDVIKRIAGNGMTMILVSHEMRFVSEVANRVILLDGGNIVEDGKPEQVFNHPEHERTRQFLQKNRDFEVVW</sequence>
<dbReference type="InterPro" id="IPR030679">
    <property type="entry name" value="ABC_ATPase_HisP-typ"/>
</dbReference>